<reference evidence="3" key="4">
    <citation type="submission" date="2020-10" db="EMBL/GenBank/DDBJ databases">
        <authorList>
            <person name="Bassil N.M."/>
            <person name="Lloyd J.R."/>
        </authorList>
    </citation>
    <scope>NUCLEOTIDE SEQUENCE</scope>
    <source>
        <strain evidence="3">NB2006</strain>
    </source>
</reference>
<feature type="transmembrane region" description="Helical" evidence="1">
    <location>
        <begin position="132"/>
        <end position="152"/>
    </location>
</feature>
<evidence type="ECO:0000313" key="4">
    <source>
        <dbReference type="Proteomes" id="UP000180175"/>
    </source>
</evidence>
<sequence>MGKVILILKALILDKEAIKQLSDPKNNWKLLSMCITVLLGLVYGYTSISINSETIASFETPLLRETIVPALFLFFGFLMILITKVGLSLLLWAGSKGLSGQGLLRVLYRNTTVALIPSVIALPAFISQQVGTSLTTLMILSMIVSIIWIYLICSKIVEVTQQFVPWRAFVAVLLAFVFFMSIYYIILPPATA</sequence>
<evidence type="ECO:0000313" key="3">
    <source>
        <dbReference type="EMBL" id="QOY36273.1"/>
    </source>
</evidence>
<keyword evidence="1" id="KW-0472">Membrane</keyword>
<evidence type="ECO:0000313" key="2">
    <source>
        <dbReference type="EMBL" id="OIJ15081.1"/>
    </source>
</evidence>
<proteinExistence type="predicted"/>
<gene>
    <name evidence="3" type="ORF">AWH56_000810</name>
    <name evidence="2" type="ORF">AWH56_12770</name>
</gene>
<dbReference type="EMBL" id="CP063356">
    <property type="protein sequence ID" value="QOY36273.1"/>
    <property type="molecule type" value="Genomic_DNA"/>
</dbReference>
<accession>A0A1S2LRE3</accession>
<reference evidence="3 4" key="2">
    <citation type="journal article" date="2017" name="Genome Announc.">
        <title>Draft Genome Sequences of Four Alkaliphilic Bacteria Belonging to the Anaerobacillus Genus.</title>
        <authorList>
            <person name="Bassil N.M."/>
            <person name="Lloyd J.R."/>
        </authorList>
    </citation>
    <scope>NUCLEOTIDE SEQUENCE [LARGE SCALE GENOMIC DNA]</scope>
    <source>
        <strain evidence="3 4">NB2006</strain>
    </source>
</reference>
<dbReference type="Proteomes" id="UP000180175">
    <property type="component" value="Chromosome"/>
</dbReference>
<keyword evidence="4" id="KW-1185">Reference proteome</keyword>
<reference evidence="2 4" key="1">
    <citation type="submission" date="2016-10" db="EMBL/GenBank/DDBJ databases">
        <title>Draft genome sequences of four alkaliphilic bacteria belonging to the Anaerobacillus genus.</title>
        <authorList>
            <person name="Bassil N.M."/>
            <person name="Lloyd J.R."/>
        </authorList>
    </citation>
    <scope>NUCLEOTIDE SEQUENCE [LARGE SCALE GENOMIC DNA]</scope>
    <source>
        <strain evidence="2 4">NB2006</strain>
    </source>
</reference>
<feature type="transmembrane region" description="Helical" evidence="1">
    <location>
        <begin position="106"/>
        <end position="126"/>
    </location>
</feature>
<feature type="transmembrane region" description="Helical" evidence="1">
    <location>
        <begin position="30"/>
        <end position="50"/>
    </location>
</feature>
<dbReference type="KEGG" id="aia:AWH56_000810"/>
<keyword evidence="1" id="KW-1133">Transmembrane helix</keyword>
<feature type="transmembrane region" description="Helical" evidence="1">
    <location>
        <begin position="70"/>
        <end position="94"/>
    </location>
</feature>
<feature type="transmembrane region" description="Helical" evidence="1">
    <location>
        <begin position="164"/>
        <end position="186"/>
    </location>
</feature>
<dbReference type="EMBL" id="LQXD01000109">
    <property type="protein sequence ID" value="OIJ15081.1"/>
    <property type="molecule type" value="Genomic_DNA"/>
</dbReference>
<dbReference type="AlphaFoldDB" id="A0A1S2LRE3"/>
<dbReference type="OrthoDB" id="2427220at2"/>
<evidence type="ECO:0000256" key="1">
    <source>
        <dbReference type="SAM" id="Phobius"/>
    </source>
</evidence>
<protein>
    <submittedName>
        <fullName evidence="3">YIP1 family protein</fullName>
    </submittedName>
</protein>
<dbReference type="RefSeq" id="WP_071317471.1">
    <property type="nucleotide sequence ID" value="NZ_CP063356.2"/>
</dbReference>
<organism evidence="2 4">
    <name type="scientific">Anaerobacillus isosaccharinicus</name>
    <dbReference type="NCBI Taxonomy" id="1532552"/>
    <lineage>
        <taxon>Bacteria</taxon>
        <taxon>Bacillati</taxon>
        <taxon>Bacillota</taxon>
        <taxon>Bacilli</taxon>
        <taxon>Bacillales</taxon>
        <taxon>Bacillaceae</taxon>
        <taxon>Anaerobacillus</taxon>
    </lineage>
</organism>
<name>A0A1S2LRE3_9BACI</name>
<reference evidence="3 4" key="3">
    <citation type="journal article" date="2019" name="Int. J. Syst. Evol. Microbiol.">
        <title>Anaerobacillus isosaccharinicus sp. nov., an alkaliphilic bacterium which degrades isosaccharinic acid.</title>
        <authorList>
            <person name="Bassil N.M."/>
            <person name="Lloyd J.R."/>
        </authorList>
    </citation>
    <scope>NUCLEOTIDE SEQUENCE [LARGE SCALE GENOMIC DNA]</scope>
    <source>
        <strain evidence="3 4">NB2006</strain>
    </source>
</reference>
<keyword evidence="1" id="KW-0812">Transmembrane</keyword>